<name>A0A1I6G9N8_9GAMM</name>
<accession>A0A1I6G9N8</accession>
<proteinExistence type="predicted"/>
<keyword evidence="2" id="KW-1185">Reference proteome</keyword>
<dbReference type="RefSeq" id="WP_092854668.1">
    <property type="nucleotide sequence ID" value="NZ_FOYU01000001.1"/>
</dbReference>
<protein>
    <submittedName>
        <fullName evidence="1">Uncharacterized protein</fullName>
    </submittedName>
</protein>
<reference evidence="2" key="1">
    <citation type="submission" date="2016-10" db="EMBL/GenBank/DDBJ databases">
        <authorList>
            <person name="Varghese N."/>
            <person name="Submissions S."/>
        </authorList>
    </citation>
    <scope>NUCLEOTIDE SEQUENCE [LARGE SCALE GENOMIC DNA]</scope>
    <source>
        <strain evidence="2">CGMCC 1.7285</strain>
    </source>
</reference>
<sequence>MHHSKTVFDKAFAHAEHTECLFDMQHQLIALVDNHQQILGALQFELRDDKYAQVETLATAAEKKGYGYHRLYLTALAALGPGMQLIPQACQDSDVCLDIWYKFYMEPDIIKTSLNGTKHYRFEFDATYSHELAGLNPDIICEQWDAWEITDDIYTHVKSGELNPHPSNVSFTLPEQRRAHIAKTVTPYVFTAAQIDALNKCLSLDYENLGSPAADILRQGVSFPAPGQLVSSAQAA</sequence>
<evidence type="ECO:0000313" key="2">
    <source>
        <dbReference type="Proteomes" id="UP000199424"/>
    </source>
</evidence>
<dbReference type="EMBL" id="FOYU01000001">
    <property type="protein sequence ID" value="SFR38851.1"/>
    <property type="molecule type" value="Genomic_DNA"/>
</dbReference>
<evidence type="ECO:0000313" key="1">
    <source>
        <dbReference type="EMBL" id="SFR38851.1"/>
    </source>
</evidence>
<organism evidence="1 2">
    <name type="scientific">Pseudidiomarina maritima</name>
    <dbReference type="NCBI Taxonomy" id="519453"/>
    <lineage>
        <taxon>Bacteria</taxon>
        <taxon>Pseudomonadati</taxon>
        <taxon>Pseudomonadota</taxon>
        <taxon>Gammaproteobacteria</taxon>
        <taxon>Alteromonadales</taxon>
        <taxon>Idiomarinaceae</taxon>
        <taxon>Pseudidiomarina</taxon>
    </lineage>
</organism>
<gene>
    <name evidence="1" type="ORF">SAMN04488070_0340</name>
</gene>
<dbReference type="Proteomes" id="UP000199424">
    <property type="component" value="Unassembled WGS sequence"/>
</dbReference>
<dbReference type="AlphaFoldDB" id="A0A1I6G9N8"/>